<dbReference type="STRING" id="1276246.SCULI_v1c04410"/>
<dbReference type="Proteomes" id="UP000019267">
    <property type="component" value="Chromosome"/>
</dbReference>
<evidence type="ECO:0008006" key="4">
    <source>
        <dbReference type="Google" id="ProtNLM"/>
    </source>
</evidence>
<dbReference type="EMBL" id="CP006681">
    <property type="protein sequence ID" value="AHI52782.1"/>
    <property type="molecule type" value="Genomic_DNA"/>
</dbReference>
<dbReference type="NCBIfam" id="NF038029">
    <property type="entry name" value="LP_plasma"/>
    <property type="match status" value="1"/>
</dbReference>
<evidence type="ECO:0000256" key="1">
    <source>
        <dbReference type="SAM" id="SignalP"/>
    </source>
</evidence>
<dbReference type="KEGG" id="scq:SCULI_v1c04410"/>
<gene>
    <name evidence="2" type="ORF">SCULI_v1c04410</name>
</gene>
<evidence type="ECO:0000313" key="2">
    <source>
        <dbReference type="EMBL" id="AHI52782.1"/>
    </source>
</evidence>
<dbReference type="InterPro" id="IPR054816">
    <property type="entry name" value="Lipoprotein_mollicutes-type_CS"/>
</dbReference>
<name>W6A717_9MOLU</name>
<sequence length="188" mass="22163">MKRILNLLAITGLLATTSATVISCKPNEPINSDPYENMSVDQLELILEQKQDQENDFDFESYFKEQYNYLIEIGYEGKIIWNEENGIWEQSDDWEETPEEWSIFIKQIGTFEKNSKTLANLQKIQLDIDEVNYRIYLLDDSHETNMVSAEVLINYISDWKTAETEDNYEVLLSEYAYSYADKIIERYS</sequence>
<dbReference type="HOGENOM" id="CLU_1440236_0_0_14"/>
<dbReference type="RefSeq" id="WP_025363019.1">
    <property type="nucleotide sequence ID" value="NZ_CP006681.1"/>
</dbReference>
<keyword evidence="3" id="KW-1185">Reference proteome</keyword>
<evidence type="ECO:0000313" key="3">
    <source>
        <dbReference type="Proteomes" id="UP000019267"/>
    </source>
</evidence>
<proteinExistence type="predicted"/>
<dbReference type="AlphaFoldDB" id="W6A717"/>
<feature type="signal peptide" evidence="1">
    <location>
        <begin position="1"/>
        <end position="21"/>
    </location>
</feature>
<protein>
    <recommendedName>
        <fullName evidence="4">Lipoprotein</fullName>
    </recommendedName>
</protein>
<dbReference type="PROSITE" id="PS51257">
    <property type="entry name" value="PROKAR_LIPOPROTEIN"/>
    <property type="match status" value="1"/>
</dbReference>
<dbReference type="PATRIC" id="fig|1276246.3.peg.440"/>
<reference evidence="2 3" key="1">
    <citation type="journal article" date="2014" name="Genome Biol. Evol.">
        <title>Molecular evolution of the substrate utilization strategies and putative virulence factors in mosquito-associated Spiroplasma species.</title>
        <authorList>
            <person name="Chang T.H."/>
            <person name="Lo W.S."/>
            <person name="Ku C."/>
            <person name="Chen L.L."/>
            <person name="Kuo C.H."/>
        </authorList>
    </citation>
    <scope>NUCLEOTIDE SEQUENCE [LARGE SCALE GENOMIC DNA]</scope>
    <source>
        <strain evidence="2">AES-1</strain>
    </source>
</reference>
<accession>W6A717</accession>
<keyword evidence="1" id="KW-0732">Signal</keyword>
<feature type="chain" id="PRO_5004876969" description="Lipoprotein" evidence="1">
    <location>
        <begin position="22"/>
        <end position="188"/>
    </location>
</feature>
<organism evidence="2 3">
    <name type="scientific">Spiroplasma culicicola AES-1</name>
    <dbReference type="NCBI Taxonomy" id="1276246"/>
    <lineage>
        <taxon>Bacteria</taxon>
        <taxon>Bacillati</taxon>
        <taxon>Mycoplasmatota</taxon>
        <taxon>Mollicutes</taxon>
        <taxon>Entomoplasmatales</taxon>
        <taxon>Spiroplasmataceae</taxon>
        <taxon>Spiroplasma</taxon>
    </lineage>
</organism>